<evidence type="ECO:0000256" key="7">
    <source>
        <dbReference type="ARBA" id="ARBA00023136"/>
    </source>
</evidence>
<evidence type="ECO:0000256" key="1">
    <source>
        <dbReference type="ARBA" id="ARBA00004167"/>
    </source>
</evidence>
<keyword evidence="6 8" id="KW-0175">Coiled coil</keyword>
<evidence type="ECO:0000256" key="5">
    <source>
        <dbReference type="ARBA" id="ARBA00022989"/>
    </source>
</evidence>
<feature type="region of interest" description="Disordered" evidence="9">
    <location>
        <begin position="142"/>
        <end position="242"/>
    </location>
</feature>
<dbReference type="InterPro" id="IPR008677">
    <property type="entry name" value="MRVI1"/>
</dbReference>
<dbReference type="InParanoid" id="T1HX78"/>
<evidence type="ECO:0000256" key="3">
    <source>
        <dbReference type="ARBA" id="ARBA00022490"/>
    </source>
</evidence>
<evidence type="ECO:0000256" key="9">
    <source>
        <dbReference type="SAM" id="MobiDB-lite"/>
    </source>
</evidence>
<dbReference type="STRING" id="13249.T1HX78"/>
<keyword evidence="3" id="KW-0963">Cytoplasm</keyword>
<reference evidence="11" key="1">
    <citation type="submission" date="2015-05" db="UniProtKB">
        <authorList>
            <consortium name="EnsemblMetazoa"/>
        </authorList>
    </citation>
    <scope>IDENTIFICATION</scope>
</reference>
<dbReference type="GO" id="GO:0016020">
    <property type="term" value="C:membrane"/>
    <property type="evidence" value="ECO:0007669"/>
    <property type="project" value="UniProtKB-SubCell"/>
</dbReference>
<accession>T1HX78</accession>
<protein>
    <submittedName>
        <fullName evidence="11">Uncharacterized protein</fullName>
    </submittedName>
</protein>
<feature type="coiled-coil region" evidence="8">
    <location>
        <begin position="106"/>
        <end position="133"/>
    </location>
</feature>
<dbReference type="PANTHER" id="PTHR15352">
    <property type="entry name" value="LYMPHOID-RESTRICTED MEMBRANE PROTEIN, JAW1"/>
    <property type="match status" value="1"/>
</dbReference>
<evidence type="ECO:0000256" key="8">
    <source>
        <dbReference type="SAM" id="Coils"/>
    </source>
</evidence>
<dbReference type="HOGENOM" id="CLU_845473_0_0_1"/>
<feature type="transmembrane region" description="Helical" evidence="10">
    <location>
        <begin position="303"/>
        <end position="323"/>
    </location>
</feature>
<keyword evidence="5 10" id="KW-1133">Transmembrane helix</keyword>
<dbReference type="PANTHER" id="PTHR15352:SF1">
    <property type="entry name" value="KASH5-LIKE COILED-COIL DOMAIN-CONTAINING PROTEIN"/>
    <property type="match status" value="1"/>
</dbReference>
<keyword evidence="4 10" id="KW-0812">Transmembrane</keyword>
<proteinExistence type="predicted"/>
<evidence type="ECO:0000313" key="11">
    <source>
        <dbReference type="EnsemblMetazoa" id="RPRC008648-PA"/>
    </source>
</evidence>
<dbReference type="EnsemblMetazoa" id="RPRC008648-RA">
    <property type="protein sequence ID" value="RPRC008648-PA"/>
    <property type="gene ID" value="RPRC008648"/>
</dbReference>
<comment type="subcellular location">
    <subcellularLocation>
        <location evidence="2">Cytoplasm</location>
    </subcellularLocation>
    <subcellularLocation>
        <location evidence="1">Membrane</location>
        <topology evidence="1">Single-pass membrane protein</topology>
    </subcellularLocation>
</comment>
<evidence type="ECO:0000256" key="2">
    <source>
        <dbReference type="ARBA" id="ARBA00004496"/>
    </source>
</evidence>
<evidence type="ECO:0000313" key="12">
    <source>
        <dbReference type="Proteomes" id="UP000015103"/>
    </source>
</evidence>
<evidence type="ECO:0000256" key="4">
    <source>
        <dbReference type="ARBA" id="ARBA00022692"/>
    </source>
</evidence>
<dbReference type="eggNOG" id="ENOG502QWGQ">
    <property type="taxonomic scope" value="Eukaryota"/>
</dbReference>
<evidence type="ECO:0000256" key="6">
    <source>
        <dbReference type="ARBA" id="ARBA00023054"/>
    </source>
</evidence>
<sequence>MEQNQNVFPSLSDTALRQLGLWLQSTSEEREPRIAEDDVEHKYTSLVLAFKTDKLTLTRRLELQNKLRDQAEINMTHEIETLRSSIQLFGAVQQENRLSKAVDIILRHVENLKQAYEKERTEHEETRKLLKENKIPAIAALKSANGKRRASIATVHQGQNNESSASSERRGSSSRRGSGLKKSPLTKNDSYNDMINCPDGDSLNKISEQMPDGLLHLDNLSNENMDSCTSHPNSSDIDTESEDELSLKKNRIIREEAEIKRKLPQRYKFRKRSSFCAPPWLLKMIGYLNWLQPYEDYALQARYFIAGLFVLAAICIVSSSFFIRYEDGS</sequence>
<keyword evidence="7 10" id="KW-0472">Membrane</keyword>
<dbReference type="GO" id="GO:0005737">
    <property type="term" value="C:cytoplasm"/>
    <property type="evidence" value="ECO:0007669"/>
    <property type="project" value="UniProtKB-SubCell"/>
</dbReference>
<organism evidence="11 12">
    <name type="scientific">Rhodnius prolixus</name>
    <name type="common">Triatomid bug</name>
    <dbReference type="NCBI Taxonomy" id="13249"/>
    <lineage>
        <taxon>Eukaryota</taxon>
        <taxon>Metazoa</taxon>
        <taxon>Ecdysozoa</taxon>
        <taxon>Arthropoda</taxon>
        <taxon>Hexapoda</taxon>
        <taxon>Insecta</taxon>
        <taxon>Pterygota</taxon>
        <taxon>Neoptera</taxon>
        <taxon>Paraneoptera</taxon>
        <taxon>Hemiptera</taxon>
        <taxon>Heteroptera</taxon>
        <taxon>Panheteroptera</taxon>
        <taxon>Cimicomorpha</taxon>
        <taxon>Reduviidae</taxon>
        <taxon>Triatominae</taxon>
        <taxon>Rhodnius</taxon>
    </lineage>
</organism>
<dbReference type="Proteomes" id="UP000015103">
    <property type="component" value="Unassembled WGS sequence"/>
</dbReference>
<feature type="compositionally biased region" description="Polar residues" evidence="9">
    <location>
        <begin position="219"/>
        <end position="236"/>
    </location>
</feature>
<keyword evidence="12" id="KW-1185">Reference proteome</keyword>
<name>T1HX78_RHOPR</name>
<dbReference type="VEuPathDB" id="VectorBase:RPRC008648"/>
<dbReference type="EMBL" id="ACPB03005328">
    <property type="status" value="NOT_ANNOTATED_CDS"/>
    <property type="molecule type" value="Genomic_DNA"/>
</dbReference>
<evidence type="ECO:0000256" key="10">
    <source>
        <dbReference type="SAM" id="Phobius"/>
    </source>
</evidence>
<dbReference type="EMBL" id="ACPB03005327">
    <property type="status" value="NOT_ANNOTATED_CDS"/>
    <property type="molecule type" value="Genomic_DNA"/>
</dbReference>
<dbReference type="AlphaFoldDB" id="T1HX78"/>
<dbReference type="Pfam" id="PF05781">
    <property type="entry name" value="MRVI1"/>
    <property type="match status" value="1"/>
</dbReference>